<dbReference type="InterPro" id="IPR014248">
    <property type="entry name" value="Spore_coat_assembly_SafA"/>
</dbReference>
<dbReference type="NCBIfam" id="TIGR02899">
    <property type="entry name" value="spore_safA"/>
    <property type="match status" value="1"/>
</dbReference>
<evidence type="ECO:0000313" key="4">
    <source>
        <dbReference type="EMBL" id="QOY36330.1"/>
    </source>
</evidence>
<dbReference type="AlphaFoldDB" id="A0A1S2KU42"/>
<protein>
    <submittedName>
        <fullName evidence="4">SafA/ExsA family spore coat assembly protein</fullName>
    </submittedName>
</protein>
<evidence type="ECO:0000313" key="3">
    <source>
        <dbReference type="EMBL" id="OIJ03611.1"/>
    </source>
</evidence>
<gene>
    <name evidence="4" type="primary">safA</name>
    <name evidence="4" type="ORF">AWH56_001125</name>
    <name evidence="3" type="ORF">AWH56_24415</name>
</gene>
<dbReference type="OrthoDB" id="2033517at2"/>
<feature type="region of interest" description="Disordered" evidence="1">
    <location>
        <begin position="331"/>
        <end position="360"/>
    </location>
</feature>
<dbReference type="CDD" id="cd00118">
    <property type="entry name" value="LysM"/>
    <property type="match status" value="1"/>
</dbReference>
<dbReference type="SUPFAM" id="SSF54106">
    <property type="entry name" value="LysM domain"/>
    <property type="match status" value="1"/>
</dbReference>
<dbReference type="Pfam" id="PF01476">
    <property type="entry name" value="LysM"/>
    <property type="match status" value="1"/>
</dbReference>
<reference evidence="4 5" key="2">
    <citation type="journal article" date="2017" name="Genome Announc.">
        <title>Draft Genome Sequences of Four Alkaliphilic Bacteria Belonging to the Anaerobacillus Genus.</title>
        <authorList>
            <person name="Bassil N.M."/>
            <person name="Lloyd J.R."/>
        </authorList>
    </citation>
    <scope>NUCLEOTIDE SEQUENCE [LARGE SCALE GENOMIC DNA]</scope>
    <source>
        <strain evidence="4 5">NB2006</strain>
    </source>
</reference>
<keyword evidence="5" id="KW-1185">Reference proteome</keyword>
<dbReference type="KEGG" id="aia:AWH56_001125"/>
<proteinExistence type="predicted"/>
<evidence type="ECO:0000256" key="1">
    <source>
        <dbReference type="SAM" id="MobiDB-lite"/>
    </source>
</evidence>
<reference evidence="4 5" key="3">
    <citation type="journal article" date="2019" name="Int. J. Syst. Evol. Microbiol.">
        <title>Anaerobacillus isosaccharinicus sp. nov., an alkaliphilic bacterium which degrades isosaccharinic acid.</title>
        <authorList>
            <person name="Bassil N.M."/>
            <person name="Lloyd J.R."/>
        </authorList>
    </citation>
    <scope>NUCLEOTIDE SEQUENCE [LARGE SCALE GENOMIC DNA]</scope>
    <source>
        <strain evidence="4 5">NB2006</strain>
    </source>
</reference>
<dbReference type="RefSeq" id="WP_071319518.1">
    <property type="nucleotide sequence ID" value="NZ_CP063356.2"/>
</dbReference>
<dbReference type="Proteomes" id="UP000180175">
    <property type="component" value="Chromosome"/>
</dbReference>
<dbReference type="EMBL" id="CP063356">
    <property type="protein sequence ID" value="QOY36330.1"/>
    <property type="molecule type" value="Genomic_DNA"/>
</dbReference>
<dbReference type="SMART" id="SM00257">
    <property type="entry name" value="LysM"/>
    <property type="match status" value="1"/>
</dbReference>
<dbReference type="InterPro" id="IPR018392">
    <property type="entry name" value="LysM"/>
</dbReference>
<accession>A0A1S2KU42</accession>
<dbReference type="Gene3D" id="3.10.350.10">
    <property type="entry name" value="LysM domain"/>
    <property type="match status" value="1"/>
</dbReference>
<dbReference type="EMBL" id="LQXD01000210">
    <property type="protein sequence ID" value="OIJ03611.1"/>
    <property type="molecule type" value="Genomic_DNA"/>
</dbReference>
<name>A0A1S2KU42_9BACI</name>
<sequence length="360" mass="40424">MKIHIVQQGDTLWKLSKKYDVDFEELKQVNSHLSNPDVIMPGMKIKIPTGGVPVKKQVAKKEQLIVAPQPKEVPKQEVVVTPPKEEVKMPAPVPPPPPALPVQPIQHQMTQEQHLHHMNMNFNVYKPMPAKPVPIPMPAPPKLPEMKELPKMEMPKPMPPKKELPKPPAKPMVKPAPMAPPPSFPMQQQCYPVTGIMPGCAPMVPQGYPQYPGMVPAVPYGYQAPMGTQMGGYPTAPMPGFGQMAPQMPYQPAPQQMPYYPQQAQFGMAPPVDMDFDDEGMPPTAPSGSVQVPPMQVPQSQYWGAPNFQGYGDITMQQPMMQQPMMPQVQPWGYQQQPFPQQFNPYDRKQFQYEDEEEED</sequence>
<evidence type="ECO:0000313" key="5">
    <source>
        <dbReference type="Proteomes" id="UP000180175"/>
    </source>
</evidence>
<dbReference type="InterPro" id="IPR036779">
    <property type="entry name" value="LysM_dom_sf"/>
</dbReference>
<reference evidence="4" key="4">
    <citation type="submission" date="2020-10" db="EMBL/GenBank/DDBJ databases">
        <authorList>
            <person name="Bassil N.M."/>
            <person name="Lloyd J.R."/>
        </authorList>
    </citation>
    <scope>NUCLEOTIDE SEQUENCE</scope>
    <source>
        <strain evidence="4">NB2006</strain>
    </source>
</reference>
<feature type="domain" description="LysM" evidence="2">
    <location>
        <begin position="2"/>
        <end position="47"/>
    </location>
</feature>
<evidence type="ECO:0000259" key="2">
    <source>
        <dbReference type="PROSITE" id="PS51782"/>
    </source>
</evidence>
<dbReference type="PROSITE" id="PS51782">
    <property type="entry name" value="LYSM"/>
    <property type="match status" value="1"/>
</dbReference>
<reference evidence="3 5" key="1">
    <citation type="submission" date="2016-10" db="EMBL/GenBank/DDBJ databases">
        <title>Draft genome sequences of four alkaliphilic bacteria belonging to the Anaerobacillus genus.</title>
        <authorList>
            <person name="Bassil N.M."/>
            <person name="Lloyd J.R."/>
        </authorList>
    </citation>
    <scope>NUCLEOTIDE SEQUENCE [LARGE SCALE GENOMIC DNA]</scope>
    <source>
        <strain evidence="3 5">NB2006</strain>
    </source>
</reference>
<feature type="compositionally biased region" description="Low complexity" evidence="1">
    <location>
        <begin position="331"/>
        <end position="343"/>
    </location>
</feature>
<organism evidence="3 5">
    <name type="scientific">Anaerobacillus isosaccharinicus</name>
    <dbReference type="NCBI Taxonomy" id="1532552"/>
    <lineage>
        <taxon>Bacteria</taxon>
        <taxon>Bacillati</taxon>
        <taxon>Bacillota</taxon>
        <taxon>Bacilli</taxon>
        <taxon>Bacillales</taxon>
        <taxon>Bacillaceae</taxon>
        <taxon>Anaerobacillus</taxon>
    </lineage>
</organism>